<dbReference type="EMBL" id="LSRX01000022">
    <property type="protein sequence ID" value="OLQ13905.1"/>
    <property type="molecule type" value="Genomic_DNA"/>
</dbReference>
<feature type="coiled-coil region" evidence="1">
    <location>
        <begin position="198"/>
        <end position="274"/>
    </location>
</feature>
<feature type="compositionally biased region" description="Basic and acidic residues" evidence="2">
    <location>
        <begin position="666"/>
        <end position="695"/>
    </location>
</feature>
<keyword evidence="1" id="KW-0175">Coiled coil</keyword>
<evidence type="ECO:0000313" key="4">
    <source>
        <dbReference type="Proteomes" id="UP000186817"/>
    </source>
</evidence>
<evidence type="ECO:0008006" key="5">
    <source>
        <dbReference type="Google" id="ProtNLM"/>
    </source>
</evidence>
<organism evidence="3 4">
    <name type="scientific">Symbiodinium microadriaticum</name>
    <name type="common">Dinoflagellate</name>
    <name type="synonym">Zooxanthella microadriatica</name>
    <dbReference type="NCBI Taxonomy" id="2951"/>
    <lineage>
        <taxon>Eukaryota</taxon>
        <taxon>Sar</taxon>
        <taxon>Alveolata</taxon>
        <taxon>Dinophyceae</taxon>
        <taxon>Suessiales</taxon>
        <taxon>Symbiodiniaceae</taxon>
        <taxon>Symbiodinium</taxon>
    </lineage>
</organism>
<feature type="compositionally biased region" description="Basic and acidic residues" evidence="2">
    <location>
        <begin position="344"/>
        <end position="360"/>
    </location>
</feature>
<proteinExistence type="predicted"/>
<feature type="compositionally biased region" description="Basic and acidic residues" evidence="2">
    <location>
        <begin position="504"/>
        <end position="562"/>
    </location>
</feature>
<feature type="region of interest" description="Disordered" evidence="2">
    <location>
        <begin position="431"/>
        <end position="593"/>
    </location>
</feature>
<gene>
    <name evidence="3" type="ORF">AK812_SmicGene2063</name>
</gene>
<evidence type="ECO:0000256" key="2">
    <source>
        <dbReference type="SAM" id="MobiDB-lite"/>
    </source>
</evidence>
<keyword evidence="4" id="KW-1185">Reference proteome</keyword>
<dbReference type="Proteomes" id="UP000186817">
    <property type="component" value="Unassembled WGS sequence"/>
</dbReference>
<accession>A0A1Q9F2K6</accession>
<feature type="compositionally biased region" description="Acidic residues" evidence="2">
    <location>
        <begin position="1"/>
        <end position="51"/>
    </location>
</feature>
<protein>
    <recommendedName>
        <fullName evidence="5">Reticulocyte-binding protein 2-like a</fullName>
    </recommendedName>
</protein>
<dbReference type="AlphaFoldDB" id="A0A1Q9F2K6"/>
<feature type="compositionally biased region" description="Basic and acidic residues" evidence="2">
    <location>
        <begin position="435"/>
        <end position="496"/>
    </location>
</feature>
<reference evidence="3 4" key="1">
    <citation type="submission" date="2016-02" db="EMBL/GenBank/DDBJ databases">
        <title>Genome analysis of coral dinoflagellate symbionts highlights evolutionary adaptations to a symbiotic lifestyle.</title>
        <authorList>
            <person name="Aranda M."/>
            <person name="Li Y."/>
            <person name="Liew Y.J."/>
            <person name="Baumgarten S."/>
            <person name="Simakov O."/>
            <person name="Wilson M."/>
            <person name="Piel J."/>
            <person name="Ashoor H."/>
            <person name="Bougouffa S."/>
            <person name="Bajic V.B."/>
            <person name="Ryu T."/>
            <person name="Ravasi T."/>
            <person name="Bayer T."/>
            <person name="Micklem G."/>
            <person name="Kim H."/>
            <person name="Bhak J."/>
            <person name="Lajeunesse T.C."/>
            <person name="Voolstra C.R."/>
        </authorList>
    </citation>
    <scope>NUCLEOTIDE SEQUENCE [LARGE SCALE GENOMIC DNA]</scope>
    <source>
        <strain evidence="3 4">CCMP2467</strain>
    </source>
</reference>
<feature type="region of interest" description="Disordered" evidence="2">
    <location>
        <begin position="655"/>
        <end position="695"/>
    </location>
</feature>
<name>A0A1Q9F2K6_SYMMI</name>
<feature type="region of interest" description="Disordered" evidence="2">
    <location>
        <begin position="329"/>
        <end position="360"/>
    </location>
</feature>
<feature type="compositionally biased region" description="Acidic residues" evidence="2">
    <location>
        <begin position="329"/>
        <end position="343"/>
    </location>
</feature>
<feature type="region of interest" description="Disordered" evidence="2">
    <location>
        <begin position="1"/>
        <end position="52"/>
    </location>
</feature>
<evidence type="ECO:0000256" key="1">
    <source>
        <dbReference type="SAM" id="Coils"/>
    </source>
</evidence>
<comment type="caution">
    <text evidence="3">The sequence shown here is derived from an EMBL/GenBank/DDBJ whole genome shotgun (WGS) entry which is preliminary data.</text>
</comment>
<evidence type="ECO:0000313" key="3">
    <source>
        <dbReference type="EMBL" id="OLQ13905.1"/>
    </source>
</evidence>
<sequence length="939" mass="109020">MVYEHNDEELPEPDLEPGEIWEDSEYGSDQEQDLFGDEDSGPPNLSEEEIRDLDRKAMVTEIDRLIAMQAVQRTALSEIEKEEKTEGEREEGENSGMDLLTSVLKQKLKKINIFRNHVKLNTMQDRMCSDMSACEQEPFVHPQMLSVFKDLGQVVQELCSSHSLEGTEAGEASEGTAAMSAVVAKELKDLMEKQGLNIRMLAEQISELKGTMAQMTAEVVNLKTEVQELQVKWNTFIEEEQSARNEYAKYFEEQEKLKQELRADRDRLLEKEHRMAGHLGPTRSEIDEFNEYSDRAYFDAMTREQEAQEAMEENENEFYTQSFEYISEEEAGPQWQEEEEGEQDKEPEKKHEETQEEYEAKRKELLAKARADIAAKAAKSAEQERGLKTPIDKSHEWKFYTDNQGNVWKQNYKTGEKIWWNYDYKYKHQKGKGKAAYEKAGKGHRPREPFNPRDEEDAKYWERMGEMEEEKRRKREEKKATEEKKRKAAAAEEEKKRKAAAAAAEERKKMEEAEADKRKEQEARKEKKRIEELEKELAELRGETRSEAGSTRGEEGKTEKQEQASSSDEDPELKGKGPPSQEKFMRGTPKFDEDTDRNFYAVFPFDGNDYQWKWNSITHYWYYFDLEQRRWYKQEGKDAKGKQVCLTQESRWNQMKGKMKGKGKAKNKEEEEENLAKHSPDYDALEQKRGEAGKEEAEGGGVLNITARIDLKGEALEWRVLGRLLRYATSYFEELGEAKRTKKAVTWGGGGNEVLASVPAKKRNFGLHGGDCTVKEEETGSRLRMWLLEQLAGGHLSTMQIQKIAELAVSDARTWRIKDLDEIGQAGTAGRWGKVDKMLKQMFPCDSRFLQLRKEMEFLKKFQELPKNKYPGEDQEKAQKKLFMRADEVETLLLEEWKRVLGPQPFPDLLLVEGYTVETGILDGMDETYKMFALFQRED</sequence>
<feature type="compositionally biased region" description="Basic and acidic residues" evidence="2">
    <location>
        <begin position="583"/>
        <end position="592"/>
    </location>
</feature>